<accession>A0ABR4IT81</accession>
<dbReference type="SUPFAM" id="SSF56801">
    <property type="entry name" value="Acetyl-CoA synthetase-like"/>
    <property type="match status" value="1"/>
</dbReference>
<evidence type="ECO:0000313" key="2">
    <source>
        <dbReference type="EMBL" id="KAL2830977.1"/>
    </source>
</evidence>
<sequence>GGFLATPEPAHVVRDASVGVLFPSVEAKIVDDAGALLPRNQRGNVYMRTPFVMKGYLNEPGQSLDAITKEGWIRTGDIGFVNEQDQLYIVGRSKDLFKIKGDNVTGAEIEAALLRHAEVKDVAVIPVLLPGDLEPVPRGYIVKTEQSTLSIAALTSWMEQHHPPEMALIGGTSFLDEIPIANLGNSKVDRLYLARLAERELSISNGRA</sequence>
<reference evidence="2 3" key="1">
    <citation type="submission" date="2024-07" db="EMBL/GenBank/DDBJ databases">
        <title>Section-level genome sequencing and comparative genomics of Aspergillus sections Usti and Cavernicolus.</title>
        <authorList>
            <consortium name="Lawrence Berkeley National Laboratory"/>
            <person name="Nybo J.L."/>
            <person name="Vesth T.C."/>
            <person name="Theobald S."/>
            <person name="Frisvad J.C."/>
            <person name="Larsen T.O."/>
            <person name="Kjaerboelling I."/>
            <person name="Rothschild-Mancinelli K."/>
            <person name="Lyhne E.K."/>
            <person name="Kogle M.E."/>
            <person name="Barry K."/>
            <person name="Clum A."/>
            <person name="Na H."/>
            <person name="Ledsgaard L."/>
            <person name="Lin J."/>
            <person name="Lipzen A."/>
            <person name="Kuo A."/>
            <person name="Riley R."/>
            <person name="Mondo S."/>
            <person name="Labutti K."/>
            <person name="Haridas S."/>
            <person name="Pangalinan J."/>
            <person name="Salamov A.A."/>
            <person name="Simmons B.A."/>
            <person name="Magnuson J.K."/>
            <person name="Chen J."/>
            <person name="Drula E."/>
            <person name="Henrissat B."/>
            <person name="Wiebenga A."/>
            <person name="Lubbers R.J."/>
            <person name="Gomes A.C."/>
            <person name="Makela M.R."/>
            <person name="Stajich J."/>
            <person name="Grigoriev I.V."/>
            <person name="Mortensen U.H."/>
            <person name="De Vries R.P."/>
            <person name="Baker S.E."/>
            <person name="Andersen M.R."/>
        </authorList>
    </citation>
    <scope>NUCLEOTIDE SEQUENCE [LARGE SCALE GENOMIC DNA]</scope>
    <source>
        <strain evidence="2 3">CBS 123904</strain>
    </source>
</reference>
<comment type="caution">
    <text evidence="2">The sequence shown here is derived from an EMBL/GenBank/DDBJ whole genome shotgun (WGS) entry which is preliminary data.</text>
</comment>
<dbReference type="Gene3D" id="3.40.50.12780">
    <property type="entry name" value="N-terminal domain of ligase-like"/>
    <property type="match status" value="1"/>
</dbReference>
<dbReference type="InterPro" id="IPR042099">
    <property type="entry name" value="ANL_N_sf"/>
</dbReference>
<name>A0ABR4IT81_9EURO</name>
<protein>
    <recommendedName>
        <fullName evidence="1">AMP-dependent synthetase/ligase domain-containing protein</fullName>
    </recommendedName>
</protein>
<gene>
    <name evidence="2" type="ORF">BJY01DRAFT_254475</name>
</gene>
<proteinExistence type="predicted"/>
<dbReference type="Gene3D" id="3.30.300.30">
    <property type="match status" value="1"/>
</dbReference>
<dbReference type="Proteomes" id="UP001610446">
    <property type="component" value="Unassembled WGS sequence"/>
</dbReference>
<evidence type="ECO:0000259" key="1">
    <source>
        <dbReference type="Pfam" id="PF00501"/>
    </source>
</evidence>
<keyword evidence="3" id="KW-1185">Reference proteome</keyword>
<dbReference type="PANTHER" id="PTHR24096:SF424">
    <property type="entry name" value="ACETYL-COA SYNTHETASE-LIKE PROTEIN-RELATED"/>
    <property type="match status" value="1"/>
</dbReference>
<dbReference type="InterPro" id="IPR045851">
    <property type="entry name" value="AMP-bd_C_sf"/>
</dbReference>
<feature type="non-terminal residue" evidence="2">
    <location>
        <position position="1"/>
    </location>
</feature>
<dbReference type="EMBL" id="JBFXLU010000294">
    <property type="protein sequence ID" value="KAL2830977.1"/>
    <property type="molecule type" value="Genomic_DNA"/>
</dbReference>
<dbReference type="InterPro" id="IPR000873">
    <property type="entry name" value="AMP-dep_synth/lig_dom"/>
</dbReference>
<dbReference type="PANTHER" id="PTHR24096">
    <property type="entry name" value="LONG-CHAIN-FATTY-ACID--COA LIGASE"/>
    <property type="match status" value="1"/>
</dbReference>
<organism evidence="2 3">
    <name type="scientific">Aspergillus pseudoustus</name>
    <dbReference type="NCBI Taxonomy" id="1810923"/>
    <lineage>
        <taxon>Eukaryota</taxon>
        <taxon>Fungi</taxon>
        <taxon>Dikarya</taxon>
        <taxon>Ascomycota</taxon>
        <taxon>Pezizomycotina</taxon>
        <taxon>Eurotiomycetes</taxon>
        <taxon>Eurotiomycetidae</taxon>
        <taxon>Eurotiales</taxon>
        <taxon>Aspergillaceae</taxon>
        <taxon>Aspergillus</taxon>
        <taxon>Aspergillus subgen. Nidulantes</taxon>
    </lineage>
</organism>
<feature type="domain" description="AMP-dependent synthetase/ligase" evidence="1">
    <location>
        <begin position="7"/>
        <end position="57"/>
    </location>
</feature>
<evidence type="ECO:0000313" key="3">
    <source>
        <dbReference type="Proteomes" id="UP001610446"/>
    </source>
</evidence>
<dbReference type="Pfam" id="PF00501">
    <property type="entry name" value="AMP-binding"/>
    <property type="match status" value="1"/>
</dbReference>